<reference evidence="4 5" key="1">
    <citation type="submission" date="2016-04" db="EMBL/GenBank/DDBJ databases">
        <title>A degradative enzymes factory behind the ericoid mycorrhizal symbiosis.</title>
        <authorList>
            <consortium name="DOE Joint Genome Institute"/>
            <person name="Martino E."/>
            <person name="Morin E."/>
            <person name="Grelet G."/>
            <person name="Kuo A."/>
            <person name="Kohler A."/>
            <person name="Daghino S."/>
            <person name="Barry K."/>
            <person name="Choi C."/>
            <person name="Cichocki N."/>
            <person name="Clum A."/>
            <person name="Copeland A."/>
            <person name="Hainaut M."/>
            <person name="Haridas S."/>
            <person name="Labutti K."/>
            <person name="Lindquist E."/>
            <person name="Lipzen A."/>
            <person name="Khouja H.-R."/>
            <person name="Murat C."/>
            <person name="Ohm R."/>
            <person name="Olson A."/>
            <person name="Spatafora J."/>
            <person name="Veneault-Fourrey C."/>
            <person name="Henrissat B."/>
            <person name="Grigoriev I."/>
            <person name="Martin F."/>
            <person name="Perotto S."/>
        </authorList>
    </citation>
    <scope>NUCLEOTIDE SEQUENCE [LARGE SCALE GENOMIC DNA]</scope>
    <source>
        <strain evidence="4 5">E</strain>
    </source>
</reference>
<dbReference type="Gene3D" id="1.25.40.20">
    <property type="entry name" value="Ankyrin repeat-containing domain"/>
    <property type="match status" value="1"/>
</dbReference>
<dbReference type="InParanoid" id="A0A2J6SJH5"/>
<keyword evidence="2 3" id="KW-0040">ANK repeat</keyword>
<feature type="non-terminal residue" evidence="4">
    <location>
        <position position="69"/>
    </location>
</feature>
<keyword evidence="5" id="KW-1185">Reference proteome</keyword>
<protein>
    <submittedName>
        <fullName evidence="4">Uncharacterized protein</fullName>
    </submittedName>
</protein>
<evidence type="ECO:0000256" key="2">
    <source>
        <dbReference type="ARBA" id="ARBA00023043"/>
    </source>
</evidence>
<accession>A0A2J6SJH5</accession>
<dbReference type="AlphaFoldDB" id="A0A2J6SJH5"/>
<evidence type="ECO:0000313" key="5">
    <source>
        <dbReference type="Proteomes" id="UP000235371"/>
    </source>
</evidence>
<dbReference type="InterPro" id="IPR002110">
    <property type="entry name" value="Ankyrin_rpt"/>
</dbReference>
<dbReference type="InterPro" id="IPR036770">
    <property type="entry name" value="Ankyrin_rpt-contain_sf"/>
</dbReference>
<dbReference type="Pfam" id="PF12796">
    <property type="entry name" value="Ank_2"/>
    <property type="match status" value="1"/>
</dbReference>
<dbReference type="Proteomes" id="UP000235371">
    <property type="component" value="Unassembled WGS sequence"/>
</dbReference>
<name>A0A2J6SJH5_9HELO</name>
<dbReference type="PROSITE" id="PS50088">
    <property type="entry name" value="ANK_REPEAT"/>
    <property type="match status" value="1"/>
</dbReference>
<dbReference type="OrthoDB" id="194358at2759"/>
<evidence type="ECO:0000313" key="4">
    <source>
        <dbReference type="EMBL" id="PMD50921.1"/>
    </source>
</evidence>
<feature type="non-terminal residue" evidence="4">
    <location>
        <position position="1"/>
    </location>
</feature>
<sequence>LKIMLDGGADVNLAQDGVTALMRASDNNLVGNVKLLLEKGANPNVVDERGRTAMEIASEKGHDDLVMLL</sequence>
<dbReference type="RefSeq" id="XP_024727825.1">
    <property type="nucleotide sequence ID" value="XM_024872941.1"/>
</dbReference>
<dbReference type="PANTHER" id="PTHR24171">
    <property type="entry name" value="ANKYRIN REPEAT DOMAIN-CONTAINING PROTEIN 39-RELATED"/>
    <property type="match status" value="1"/>
</dbReference>
<evidence type="ECO:0000256" key="3">
    <source>
        <dbReference type="PROSITE-ProRule" id="PRU00023"/>
    </source>
</evidence>
<dbReference type="PROSITE" id="PS50297">
    <property type="entry name" value="ANK_REP_REGION"/>
    <property type="match status" value="1"/>
</dbReference>
<dbReference type="SUPFAM" id="SSF48403">
    <property type="entry name" value="Ankyrin repeat"/>
    <property type="match status" value="1"/>
</dbReference>
<dbReference type="GeneID" id="36581021"/>
<organism evidence="4 5">
    <name type="scientific">Hyaloscypha bicolor E</name>
    <dbReference type="NCBI Taxonomy" id="1095630"/>
    <lineage>
        <taxon>Eukaryota</taxon>
        <taxon>Fungi</taxon>
        <taxon>Dikarya</taxon>
        <taxon>Ascomycota</taxon>
        <taxon>Pezizomycotina</taxon>
        <taxon>Leotiomycetes</taxon>
        <taxon>Helotiales</taxon>
        <taxon>Hyaloscyphaceae</taxon>
        <taxon>Hyaloscypha</taxon>
        <taxon>Hyaloscypha bicolor</taxon>
    </lineage>
</organism>
<dbReference type="PANTHER" id="PTHR24171:SF9">
    <property type="entry name" value="ANKYRIN REPEAT DOMAIN-CONTAINING PROTEIN 39"/>
    <property type="match status" value="1"/>
</dbReference>
<feature type="repeat" description="ANK" evidence="3">
    <location>
        <begin position="16"/>
        <end position="48"/>
    </location>
</feature>
<evidence type="ECO:0000256" key="1">
    <source>
        <dbReference type="ARBA" id="ARBA00022737"/>
    </source>
</evidence>
<dbReference type="STRING" id="1095630.A0A2J6SJH5"/>
<keyword evidence="1" id="KW-0677">Repeat</keyword>
<gene>
    <name evidence="4" type="ORF">K444DRAFT_476501</name>
</gene>
<dbReference type="EMBL" id="KZ613912">
    <property type="protein sequence ID" value="PMD50921.1"/>
    <property type="molecule type" value="Genomic_DNA"/>
</dbReference>
<proteinExistence type="predicted"/>